<dbReference type="InterPro" id="IPR019734">
    <property type="entry name" value="TPR_rpt"/>
</dbReference>
<feature type="repeat" description="TPR" evidence="3">
    <location>
        <begin position="144"/>
        <end position="177"/>
    </location>
</feature>
<name>A0A939K2Z1_9BACT</name>
<dbReference type="PROSITE" id="PS50005">
    <property type="entry name" value="TPR"/>
    <property type="match status" value="2"/>
</dbReference>
<dbReference type="Pfam" id="PF13424">
    <property type="entry name" value="TPR_12"/>
    <property type="match status" value="4"/>
</dbReference>
<gene>
    <name evidence="6" type="ORF">J2I48_22620</name>
</gene>
<feature type="domain" description="CHAT" evidence="5">
    <location>
        <begin position="649"/>
        <end position="949"/>
    </location>
</feature>
<comment type="caution">
    <text evidence="6">The sequence shown here is derived from an EMBL/GenBank/DDBJ whole genome shotgun (WGS) entry which is preliminary data.</text>
</comment>
<evidence type="ECO:0000256" key="2">
    <source>
        <dbReference type="ARBA" id="ARBA00022803"/>
    </source>
</evidence>
<organism evidence="6 7">
    <name type="scientific">Fibrella aquatilis</name>
    <dbReference type="NCBI Taxonomy" id="2817059"/>
    <lineage>
        <taxon>Bacteria</taxon>
        <taxon>Pseudomonadati</taxon>
        <taxon>Bacteroidota</taxon>
        <taxon>Cytophagia</taxon>
        <taxon>Cytophagales</taxon>
        <taxon>Spirosomataceae</taxon>
        <taxon>Fibrella</taxon>
    </lineage>
</organism>
<evidence type="ECO:0000259" key="5">
    <source>
        <dbReference type="Pfam" id="PF12770"/>
    </source>
</evidence>
<dbReference type="Gene3D" id="1.25.40.10">
    <property type="entry name" value="Tetratricopeptide repeat domain"/>
    <property type="match status" value="3"/>
</dbReference>
<dbReference type="AlphaFoldDB" id="A0A939K2Z1"/>
<dbReference type="InterPro" id="IPR024983">
    <property type="entry name" value="CHAT_dom"/>
</dbReference>
<protein>
    <submittedName>
        <fullName evidence="6">CHAT domain-containing protein</fullName>
    </submittedName>
</protein>
<evidence type="ECO:0000256" key="1">
    <source>
        <dbReference type="ARBA" id="ARBA00022737"/>
    </source>
</evidence>
<evidence type="ECO:0000313" key="7">
    <source>
        <dbReference type="Proteomes" id="UP000664795"/>
    </source>
</evidence>
<keyword evidence="4" id="KW-0732">Signal</keyword>
<dbReference type="Pfam" id="PF12770">
    <property type="entry name" value="CHAT"/>
    <property type="match status" value="1"/>
</dbReference>
<evidence type="ECO:0000313" key="6">
    <source>
        <dbReference type="EMBL" id="MBO0933820.1"/>
    </source>
</evidence>
<feature type="chain" id="PRO_5038038773" evidence="4">
    <location>
        <begin position="16"/>
        <end position="950"/>
    </location>
</feature>
<dbReference type="SUPFAM" id="SSF48452">
    <property type="entry name" value="TPR-like"/>
    <property type="match status" value="3"/>
</dbReference>
<dbReference type="Proteomes" id="UP000664795">
    <property type="component" value="Unassembled WGS sequence"/>
</dbReference>
<keyword evidence="7" id="KW-1185">Reference proteome</keyword>
<dbReference type="InterPro" id="IPR011990">
    <property type="entry name" value="TPR-like_helical_dom_sf"/>
</dbReference>
<reference evidence="6 7" key="1">
    <citation type="submission" date="2021-03" db="EMBL/GenBank/DDBJ databases">
        <title>Fibrella sp. HMF5036 genome sequencing and assembly.</title>
        <authorList>
            <person name="Kang H."/>
            <person name="Kim H."/>
            <person name="Bae S."/>
            <person name="Joh K."/>
        </authorList>
    </citation>
    <scope>NUCLEOTIDE SEQUENCE [LARGE SCALE GENOMIC DNA]</scope>
    <source>
        <strain evidence="6 7">HMF5036</strain>
    </source>
</reference>
<keyword evidence="2 3" id="KW-0802">TPR repeat</keyword>
<evidence type="ECO:0000256" key="3">
    <source>
        <dbReference type="PROSITE-ProRule" id="PRU00339"/>
    </source>
</evidence>
<dbReference type="SMART" id="SM00028">
    <property type="entry name" value="TPR"/>
    <property type="match status" value="8"/>
</dbReference>
<keyword evidence="1" id="KW-0677">Repeat</keyword>
<proteinExistence type="predicted"/>
<dbReference type="EMBL" id="JAFMYU010000023">
    <property type="protein sequence ID" value="MBO0933820.1"/>
    <property type="molecule type" value="Genomic_DNA"/>
</dbReference>
<dbReference type="PANTHER" id="PTHR45641:SF19">
    <property type="entry name" value="NEPHROCYSTIN-3"/>
    <property type="match status" value="1"/>
</dbReference>
<dbReference type="PANTHER" id="PTHR45641">
    <property type="entry name" value="TETRATRICOPEPTIDE REPEAT PROTEIN (AFU_ORTHOLOGUE AFUA_6G03870)"/>
    <property type="match status" value="1"/>
</dbReference>
<sequence length="950" mass="105541">MAGLAGLFMSLSATAQSLNALTDRVDSLYYRGNYAAALAASMQALQLAEQDSGNLHHAYAYSLLQTGVVTSALGNYTEAERWLLQARERWTALSERYTEENLMTLKSLGTVYRLQNKFVNGFAVLQEAVAVVEKVAGPDTPEYADVLNSLGNLHMMKGDYEKAEQLLVKAAELNKKNLKKTDTRYLSVLNNLGFLYRQMEDYAQAESILTDVVKIRREVLGPDHPSYGNSIGNLSTLYLVTGEFDKAISLCREVVRIRELTAPNSIPHAVALGNLAESYRFSGRYSQQPVDTLFKKALAIIESKVGQEHLDYAGTLNNFALFNIQAGRYQEAIQLYRRAVQITARVAADSFEYASYCNNLGEGYRYIGDYKMADSLFVLSSSLIAKNFGDKTSRYASYLYKYGQSLMLQGNIVDSFSYMSKSEQVLEQFINRNFLYWSSQQKESFLLTWNNEYSNYLRLAQQNKQYTDSPVLAQRVSLYLKNFLLDEYRFHEKFLLGYTSEVYKTLKSLRIAIEKQYSLPISKRTALDSLQTQMEQVARELSRQSASFRAAKQVAQLGWRDVQKALKPAEATIDYAHFRFHDGYKLTDSVLYIALVLRPGWLAPKLVPLTHEKALASLLKDGPSLLTTSQLGLLRARTQTVTNTGQLAQGEALYRTIWQPLDSLLKGVKQVWVSPSGLLHKVAFAALPLSGKVPGFLADRYSVRVVGSTRIVATSASRTAKSPRTALLIGGAYYGVDSAKPAAEAWPALPGTQQEVNTIAALWGASATVVTGQRATKTQLQQALATTSPDVLHLATHSFFRALTEQRTDFIRPASDPVLLRSGVVMARANVPGTDSLNPDNGILSGLELANLNLTNTELVVLSGCETGLGDIRGSEGVFGLQRAVKMAGAKNLLMSLWPVPDEPTSQFMIAFYRNWKIPNTTLAQAFANTQRAFRQRYPPAVWAAFVLVE</sequence>
<evidence type="ECO:0000256" key="4">
    <source>
        <dbReference type="SAM" id="SignalP"/>
    </source>
</evidence>
<accession>A0A939K2Z1</accession>
<feature type="repeat" description="TPR" evidence="3">
    <location>
        <begin position="313"/>
        <end position="346"/>
    </location>
</feature>
<feature type="signal peptide" evidence="4">
    <location>
        <begin position="1"/>
        <end position="15"/>
    </location>
</feature>